<organism evidence="13">
    <name type="scientific">Fibrocapsa japonica</name>
    <dbReference type="NCBI Taxonomy" id="94617"/>
    <lineage>
        <taxon>Eukaryota</taxon>
        <taxon>Sar</taxon>
        <taxon>Stramenopiles</taxon>
        <taxon>Ochrophyta</taxon>
        <taxon>Raphidophyceae</taxon>
        <taxon>Chattonellales</taxon>
        <taxon>Chattonellaceae</taxon>
        <taxon>Fibrocapsa</taxon>
    </lineage>
</organism>
<evidence type="ECO:0000256" key="8">
    <source>
        <dbReference type="ARBA" id="ARBA00023002"/>
    </source>
</evidence>
<evidence type="ECO:0000256" key="7">
    <source>
        <dbReference type="ARBA" id="ARBA00022862"/>
    </source>
</evidence>
<dbReference type="PANTHER" id="PTHR10003">
    <property type="entry name" value="SUPEROXIDE DISMUTASE CU-ZN -RELATED"/>
    <property type="match status" value="1"/>
</dbReference>
<keyword evidence="5" id="KW-0479">Metal-binding</keyword>
<protein>
    <recommendedName>
        <fullName evidence="4">superoxide dismutase</fullName>
        <ecNumber evidence="4">1.15.1.1</ecNumber>
    </recommendedName>
</protein>
<keyword evidence="7" id="KW-0049">Antioxidant</keyword>
<sequence length="155" mass="16154">MARSMCVIAGEDGVSGYLVLSQAQEDAPTIIEGEIRGLTPGRHGFHVHVFGDFSQGFISAGGIFNPFGKNHGAPDDEERMAGDLGNIEVNDEGVAMVRMEDRVLKLIGPHSVIGRCIVITSGEDDLGRGGHELSLTNGNSGPRVAGGVIGIASSK</sequence>
<dbReference type="EC" id="1.15.1.1" evidence="4"/>
<comment type="cofactor">
    <cofactor evidence="2">
        <name>Zn(2+)</name>
        <dbReference type="ChEBI" id="CHEBI:29105"/>
    </cofactor>
</comment>
<keyword evidence="8" id="KW-0560">Oxidoreductase</keyword>
<dbReference type="FunFam" id="2.60.40.200:FF:000013">
    <property type="entry name" value="Superoxide dismutase [Cu-Zn]"/>
    <property type="match status" value="1"/>
</dbReference>
<evidence type="ECO:0000256" key="11">
    <source>
        <dbReference type="ARBA" id="ARBA00049204"/>
    </source>
</evidence>
<evidence type="ECO:0000259" key="12">
    <source>
        <dbReference type="Pfam" id="PF00080"/>
    </source>
</evidence>
<dbReference type="PRINTS" id="PR00068">
    <property type="entry name" value="CUZNDISMTASE"/>
</dbReference>
<comment type="catalytic activity">
    <reaction evidence="11">
        <text>2 superoxide + 2 H(+) = H2O2 + O2</text>
        <dbReference type="Rhea" id="RHEA:20696"/>
        <dbReference type="ChEBI" id="CHEBI:15378"/>
        <dbReference type="ChEBI" id="CHEBI:15379"/>
        <dbReference type="ChEBI" id="CHEBI:16240"/>
        <dbReference type="ChEBI" id="CHEBI:18421"/>
        <dbReference type="EC" id="1.15.1.1"/>
    </reaction>
</comment>
<dbReference type="PROSITE" id="PS00087">
    <property type="entry name" value="SOD_CU_ZN_1"/>
    <property type="match status" value="1"/>
</dbReference>
<evidence type="ECO:0000256" key="3">
    <source>
        <dbReference type="ARBA" id="ARBA00010457"/>
    </source>
</evidence>
<proteinExistence type="inferred from homology"/>
<comment type="cofactor">
    <cofactor evidence="1">
        <name>Cu cation</name>
        <dbReference type="ChEBI" id="CHEBI:23378"/>
    </cofactor>
</comment>
<dbReference type="InterPro" id="IPR036423">
    <property type="entry name" value="SOD-like_Cu/Zn_dom_sf"/>
</dbReference>
<accession>A0A7S2UTD5</accession>
<dbReference type="InterPro" id="IPR024134">
    <property type="entry name" value="SOD_Cu/Zn_/chaperone"/>
</dbReference>
<gene>
    <name evidence="13" type="ORF">FJAP1339_LOCUS1219</name>
</gene>
<evidence type="ECO:0000256" key="4">
    <source>
        <dbReference type="ARBA" id="ARBA00012682"/>
    </source>
</evidence>
<dbReference type="SUPFAM" id="SSF49329">
    <property type="entry name" value="Cu,Zn superoxide dismutase-like"/>
    <property type="match status" value="1"/>
</dbReference>
<comment type="similarity">
    <text evidence="3">Belongs to the Cu-Zn superoxide dismutase family.</text>
</comment>
<evidence type="ECO:0000256" key="9">
    <source>
        <dbReference type="ARBA" id="ARBA00023008"/>
    </source>
</evidence>
<dbReference type="GO" id="GO:0005507">
    <property type="term" value="F:copper ion binding"/>
    <property type="evidence" value="ECO:0007669"/>
    <property type="project" value="InterPro"/>
</dbReference>
<evidence type="ECO:0000313" key="13">
    <source>
        <dbReference type="EMBL" id="CAD9858701.1"/>
    </source>
</evidence>
<dbReference type="EMBL" id="HBHR01002776">
    <property type="protein sequence ID" value="CAD9858701.1"/>
    <property type="molecule type" value="Transcribed_RNA"/>
</dbReference>
<dbReference type="Gene3D" id="2.60.40.200">
    <property type="entry name" value="Superoxide dismutase, copper/zinc binding domain"/>
    <property type="match status" value="1"/>
</dbReference>
<name>A0A7S2UTD5_9STRA</name>
<keyword evidence="9" id="KW-0186">Copper</keyword>
<evidence type="ECO:0000256" key="6">
    <source>
        <dbReference type="ARBA" id="ARBA00022833"/>
    </source>
</evidence>
<dbReference type="AlphaFoldDB" id="A0A7S2UTD5"/>
<evidence type="ECO:0000256" key="5">
    <source>
        <dbReference type="ARBA" id="ARBA00022723"/>
    </source>
</evidence>
<keyword evidence="6" id="KW-0862">Zinc</keyword>
<evidence type="ECO:0000256" key="1">
    <source>
        <dbReference type="ARBA" id="ARBA00001935"/>
    </source>
</evidence>
<dbReference type="InterPro" id="IPR018152">
    <property type="entry name" value="SOD_Cu/Zn_BS"/>
</dbReference>
<keyword evidence="10" id="KW-1015">Disulfide bond</keyword>
<evidence type="ECO:0000256" key="10">
    <source>
        <dbReference type="ARBA" id="ARBA00023157"/>
    </source>
</evidence>
<dbReference type="Pfam" id="PF00080">
    <property type="entry name" value="Sod_Cu"/>
    <property type="match status" value="1"/>
</dbReference>
<feature type="domain" description="Superoxide dismutase copper/zinc binding" evidence="12">
    <location>
        <begin position="14"/>
        <end position="149"/>
    </location>
</feature>
<evidence type="ECO:0000256" key="2">
    <source>
        <dbReference type="ARBA" id="ARBA00001947"/>
    </source>
</evidence>
<dbReference type="GO" id="GO:0004784">
    <property type="term" value="F:superoxide dismutase activity"/>
    <property type="evidence" value="ECO:0007669"/>
    <property type="project" value="UniProtKB-EC"/>
</dbReference>
<dbReference type="InterPro" id="IPR001424">
    <property type="entry name" value="SOD_Cu_Zn_dom"/>
</dbReference>
<reference evidence="13" key="1">
    <citation type="submission" date="2021-01" db="EMBL/GenBank/DDBJ databases">
        <authorList>
            <person name="Corre E."/>
            <person name="Pelletier E."/>
            <person name="Niang G."/>
            <person name="Scheremetjew M."/>
            <person name="Finn R."/>
            <person name="Kale V."/>
            <person name="Holt S."/>
            <person name="Cochrane G."/>
            <person name="Meng A."/>
            <person name="Brown T."/>
            <person name="Cohen L."/>
        </authorList>
    </citation>
    <scope>NUCLEOTIDE SEQUENCE</scope>
    <source>
        <strain evidence="13">CCMP1661</strain>
    </source>
</reference>
<dbReference type="CDD" id="cd00305">
    <property type="entry name" value="Cu-Zn_Superoxide_Dismutase"/>
    <property type="match status" value="1"/>
</dbReference>